<gene>
    <name evidence="5" type="ORF">G3R41_04955</name>
    <name evidence="4" type="ORF">GCU67_04955</name>
</gene>
<dbReference type="Proteomes" id="UP000468828">
    <property type="component" value="Unassembled WGS sequence"/>
</dbReference>
<organism evidence="5 7">
    <name type="scientific">Modestobacter muralis</name>
    <dbReference type="NCBI Taxonomy" id="1608614"/>
    <lineage>
        <taxon>Bacteria</taxon>
        <taxon>Bacillati</taxon>
        <taxon>Actinomycetota</taxon>
        <taxon>Actinomycetes</taxon>
        <taxon>Geodermatophilales</taxon>
        <taxon>Geodermatophilaceae</taxon>
        <taxon>Modestobacter</taxon>
    </lineage>
</organism>
<name>A0A6P0H3T4_9ACTN</name>
<evidence type="ECO:0000313" key="6">
    <source>
        <dbReference type="Proteomes" id="UP000468828"/>
    </source>
</evidence>
<dbReference type="EMBL" id="JAAGWH010000013">
    <property type="protein sequence ID" value="NEK93524.1"/>
    <property type="molecule type" value="Genomic_DNA"/>
</dbReference>
<accession>A0A6P0H3T4</accession>
<dbReference type="Gene3D" id="3.40.50.1820">
    <property type="entry name" value="alpha/beta hydrolase"/>
    <property type="match status" value="1"/>
</dbReference>
<keyword evidence="1" id="KW-0732">Signal</keyword>
<dbReference type="InterPro" id="IPR029058">
    <property type="entry name" value="AB_hydrolase_fold"/>
</dbReference>
<dbReference type="SUPFAM" id="SSF53474">
    <property type="entry name" value="alpha/beta-Hydrolases"/>
    <property type="match status" value="1"/>
</dbReference>
<dbReference type="AlphaFoldDB" id="A0A6P0H3T4"/>
<evidence type="ECO:0000313" key="4">
    <source>
        <dbReference type="EMBL" id="NEK93524.1"/>
    </source>
</evidence>
<reference evidence="4 6" key="1">
    <citation type="submission" date="2020-01" db="EMBL/GenBank/DDBJ databases">
        <title>the WGS Modestobacter muralis CPCC 204518.</title>
        <authorList>
            <person name="Jiang Z."/>
        </authorList>
    </citation>
    <scope>NUCLEOTIDE SEQUENCE [LARGE SCALE GENOMIC DNA]</scope>
    <source>
        <strain evidence="4 6">DSM 100205</strain>
    </source>
</reference>
<sequence>MSTSRAADGRLDSRPHDVRTAAPPPPGVTRLDLGPGAEALLAVPPGDAAPRPLLVFLHGAGGSAEDALRAVGDLAAARGVLVLAPTSAAATWDLVHGGLGRDVAVLDAALDAVFAGCAISRVALGGFSDGASYALSLGVANGDLADTVLAFSPGFVAAPGRFGRPHFWIGHGTDDRVLPIDRCGRRVAAQLRDDGYDVRWHEFDGGHVVTPDLVTTALDWWLGDRTEG</sequence>
<proteinExistence type="predicted"/>
<feature type="compositionally biased region" description="Basic and acidic residues" evidence="3">
    <location>
        <begin position="7"/>
        <end position="19"/>
    </location>
</feature>
<comment type="caution">
    <text evidence="5">The sequence shown here is derived from an EMBL/GenBank/DDBJ whole genome shotgun (WGS) entry which is preliminary data.</text>
</comment>
<dbReference type="InterPro" id="IPR050955">
    <property type="entry name" value="Plant_Biomass_Hydrol_Est"/>
</dbReference>
<reference evidence="5 7" key="2">
    <citation type="submission" date="2020-02" db="EMBL/GenBank/DDBJ databases">
        <title>The WGS of Modestobacter muralis DSM 100205.</title>
        <authorList>
            <person name="Jiang Z."/>
        </authorList>
    </citation>
    <scope>NUCLEOTIDE SEQUENCE [LARGE SCALE GENOMIC DNA]</scope>
    <source>
        <strain evidence="5 7">DSM 100205</strain>
    </source>
</reference>
<dbReference type="Proteomes" id="UP000471152">
    <property type="component" value="Unassembled WGS sequence"/>
</dbReference>
<feature type="region of interest" description="Disordered" evidence="3">
    <location>
        <begin position="1"/>
        <end position="29"/>
    </location>
</feature>
<keyword evidence="2" id="KW-0378">Hydrolase</keyword>
<evidence type="ECO:0000313" key="5">
    <source>
        <dbReference type="EMBL" id="NEN50291.1"/>
    </source>
</evidence>
<dbReference type="GO" id="GO:0016787">
    <property type="term" value="F:hydrolase activity"/>
    <property type="evidence" value="ECO:0007669"/>
    <property type="project" value="UniProtKB-KW"/>
</dbReference>
<dbReference type="PANTHER" id="PTHR43037:SF5">
    <property type="entry name" value="FERULOYL ESTERASE"/>
    <property type="match status" value="1"/>
</dbReference>
<evidence type="ECO:0000256" key="2">
    <source>
        <dbReference type="ARBA" id="ARBA00022801"/>
    </source>
</evidence>
<dbReference type="RefSeq" id="WP_163609961.1">
    <property type="nucleotide sequence ID" value="NZ_JAAGWB010000013.1"/>
</dbReference>
<evidence type="ECO:0000256" key="3">
    <source>
        <dbReference type="SAM" id="MobiDB-lite"/>
    </source>
</evidence>
<dbReference type="EMBL" id="JAAGWB010000013">
    <property type="protein sequence ID" value="NEN50291.1"/>
    <property type="molecule type" value="Genomic_DNA"/>
</dbReference>
<evidence type="ECO:0000256" key="1">
    <source>
        <dbReference type="ARBA" id="ARBA00022729"/>
    </source>
</evidence>
<evidence type="ECO:0000313" key="7">
    <source>
        <dbReference type="Proteomes" id="UP000471152"/>
    </source>
</evidence>
<keyword evidence="6" id="KW-1185">Reference proteome</keyword>
<dbReference type="PANTHER" id="PTHR43037">
    <property type="entry name" value="UNNAMED PRODUCT-RELATED"/>
    <property type="match status" value="1"/>
</dbReference>
<protein>
    <submittedName>
        <fullName evidence="5">Phospholipase</fullName>
    </submittedName>
</protein>